<organism evidence="4">
    <name type="scientific">uncultured Caudovirales phage</name>
    <dbReference type="NCBI Taxonomy" id="2100421"/>
    <lineage>
        <taxon>Viruses</taxon>
        <taxon>Duplodnaviria</taxon>
        <taxon>Heunggongvirae</taxon>
        <taxon>Uroviricota</taxon>
        <taxon>Caudoviricetes</taxon>
        <taxon>Peduoviridae</taxon>
        <taxon>Maltschvirus</taxon>
        <taxon>Maltschvirus maltsch</taxon>
    </lineage>
</organism>
<dbReference type="InterPro" id="IPR008258">
    <property type="entry name" value="Transglycosylase_SLT_dom_1"/>
</dbReference>
<evidence type="ECO:0000313" key="2">
    <source>
        <dbReference type="EMBL" id="CAB4171889.1"/>
    </source>
</evidence>
<dbReference type="EMBL" id="LR797317">
    <property type="protein sequence ID" value="CAB4202470.1"/>
    <property type="molecule type" value="Genomic_DNA"/>
</dbReference>
<dbReference type="EMBL" id="LR796952">
    <property type="protein sequence ID" value="CAB4177714.1"/>
    <property type="molecule type" value="Genomic_DNA"/>
</dbReference>
<gene>
    <name evidence="3" type="ORF">UFOVP1014_39</name>
    <name evidence="4" type="ORF">UFOVP1368_13</name>
    <name evidence="5" type="ORF">UFOVP1552_20</name>
    <name evidence="2" type="ORF">UFOVP933_30</name>
</gene>
<dbReference type="Pfam" id="PF01464">
    <property type="entry name" value="SLT"/>
    <property type="match status" value="1"/>
</dbReference>
<name>A0A6J5RVR1_9CAUD</name>
<dbReference type="InterPro" id="IPR023346">
    <property type="entry name" value="Lysozyme-like_dom_sf"/>
</dbReference>
<feature type="domain" description="Transglycosylase SLT" evidence="1">
    <location>
        <begin position="7"/>
        <end position="78"/>
    </location>
</feature>
<evidence type="ECO:0000313" key="5">
    <source>
        <dbReference type="EMBL" id="CAB5229218.1"/>
    </source>
</evidence>
<evidence type="ECO:0000313" key="4">
    <source>
        <dbReference type="EMBL" id="CAB4202470.1"/>
    </source>
</evidence>
<reference evidence="4" key="1">
    <citation type="submission" date="2020-05" db="EMBL/GenBank/DDBJ databases">
        <authorList>
            <person name="Chiriac C."/>
            <person name="Salcher M."/>
            <person name="Ghai R."/>
            <person name="Kavagutti S V."/>
        </authorList>
    </citation>
    <scope>NUCLEOTIDE SEQUENCE</scope>
</reference>
<dbReference type="EMBL" id="LR798398">
    <property type="protein sequence ID" value="CAB5229218.1"/>
    <property type="molecule type" value="Genomic_DNA"/>
</dbReference>
<evidence type="ECO:0000259" key="1">
    <source>
        <dbReference type="Pfam" id="PF01464"/>
    </source>
</evidence>
<dbReference type="SUPFAM" id="SSF53955">
    <property type="entry name" value="Lysozyme-like"/>
    <property type="match status" value="1"/>
</dbReference>
<proteinExistence type="predicted"/>
<dbReference type="EMBL" id="LR796869">
    <property type="protein sequence ID" value="CAB4171889.1"/>
    <property type="molecule type" value="Genomic_DNA"/>
</dbReference>
<protein>
    <submittedName>
        <fullName evidence="4">Transglycosylase SLT domain 1</fullName>
    </submittedName>
</protein>
<evidence type="ECO:0000313" key="3">
    <source>
        <dbReference type="EMBL" id="CAB4177714.1"/>
    </source>
</evidence>
<accession>A0A6J5RVR1</accession>
<sequence length="297" mass="31461">MADYDDYLNQIMRKESSGVATAQNSRSTAGGLFQFINSTWGNTLRRMDPEAYGGMKDKELSALKSDPDLSWKAAKYHIANDIAPKFQKENIEMTPGRAYLAWFQGPQGAVNAIKSNPGSKVSDVFPETIKANENIKFNGKPYADWSMADLQSWADKKMVGVNEQVATPPAGATPPWSNPASALGSLDQKYLNGGLSWLASPITGLLGGGSPQPPPATPMPGQRQPDILAPVVGGDTRLETAGMTPMAAKELSGLSSLGNALMAAGAAKGPPTSMLSGVSYKPKVKDDLFAGLFGYMG</sequence>
<dbReference type="Gene3D" id="1.10.530.10">
    <property type="match status" value="1"/>
</dbReference>